<dbReference type="SMART" id="SM00474">
    <property type="entry name" value="35EXOc"/>
    <property type="match status" value="1"/>
</dbReference>
<keyword evidence="12 17" id="KW-0239">DNA-directed DNA polymerase</keyword>
<keyword evidence="5 17" id="KW-0808">Transferase</keyword>
<dbReference type="Pfam" id="PF02739">
    <property type="entry name" value="5_3_exonuc_N"/>
    <property type="match status" value="1"/>
</dbReference>
<evidence type="ECO:0000259" key="18">
    <source>
        <dbReference type="SMART" id="SM00474"/>
    </source>
</evidence>
<evidence type="ECO:0000256" key="8">
    <source>
        <dbReference type="ARBA" id="ARBA00022722"/>
    </source>
</evidence>
<dbReference type="Pfam" id="PF00476">
    <property type="entry name" value="DNA_pol_A"/>
    <property type="match status" value="1"/>
</dbReference>
<dbReference type="AlphaFoldDB" id="A0A1U9KF14"/>
<dbReference type="Proteomes" id="UP000188937">
    <property type="component" value="Chromosome"/>
</dbReference>
<dbReference type="Gene3D" id="3.30.420.10">
    <property type="entry name" value="Ribonuclease H-like superfamily/Ribonuclease H"/>
    <property type="match status" value="1"/>
</dbReference>
<dbReference type="SMART" id="SM00482">
    <property type="entry name" value="POLAc"/>
    <property type="match status" value="1"/>
</dbReference>
<evidence type="ECO:0000256" key="12">
    <source>
        <dbReference type="ARBA" id="ARBA00022932"/>
    </source>
</evidence>
<evidence type="ECO:0000256" key="13">
    <source>
        <dbReference type="ARBA" id="ARBA00023125"/>
    </source>
</evidence>
<comment type="catalytic activity">
    <reaction evidence="15 17">
        <text>DNA(n) + a 2'-deoxyribonucleoside 5'-triphosphate = DNA(n+1) + diphosphate</text>
        <dbReference type="Rhea" id="RHEA:22508"/>
        <dbReference type="Rhea" id="RHEA-COMP:17339"/>
        <dbReference type="Rhea" id="RHEA-COMP:17340"/>
        <dbReference type="ChEBI" id="CHEBI:33019"/>
        <dbReference type="ChEBI" id="CHEBI:61560"/>
        <dbReference type="ChEBI" id="CHEBI:173112"/>
        <dbReference type="EC" id="2.7.7.7"/>
    </reaction>
</comment>
<dbReference type="CDD" id="cd09859">
    <property type="entry name" value="PIN_53EXO"/>
    <property type="match status" value="1"/>
</dbReference>
<dbReference type="InterPro" id="IPR001098">
    <property type="entry name" value="DNA-dir_DNA_pol_A_palm_dom"/>
</dbReference>
<keyword evidence="6 17" id="KW-0548">Nucleotidyltransferase</keyword>
<dbReference type="Gene3D" id="1.20.1060.10">
    <property type="entry name" value="Taq DNA Polymerase, Chain T, domain 4"/>
    <property type="match status" value="1"/>
</dbReference>
<organism evidence="21 22">
    <name type="scientific">Acetobacter aceti</name>
    <dbReference type="NCBI Taxonomy" id="435"/>
    <lineage>
        <taxon>Bacteria</taxon>
        <taxon>Pseudomonadati</taxon>
        <taxon>Pseudomonadota</taxon>
        <taxon>Alphaproteobacteria</taxon>
        <taxon>Acetobacterales</taxon>
        <taxon>Acetobacteraceae</taxon>
        <taxon>Acetobacter</taxon>
        <taxon>Acetobacter subgen. Acetobacter</taxon>
    </lineage>
</organism>
<dbReference type="Gene3D" id="1.10.150.20">
    <property type="entry name" value="5' to 3' exonuclease, C-terminal subdomain"/>
    <property type="match status" value="2"/>
</dbReference>
<dbReference type="FunFam" id="1.20.1060.10:FF:000001">
    <property type="entry name" value="DNA polymerase I"/>
    <property type="match status" value="1"/>
</dbReference>
<dbReference type="GO" id="GO:0003677">
    <property type="term" value="F:DNA binding"/>
    <property type="evidence" value="ECO:0007669"/>
    <property type="project" value="UniProtKB-UniRule"/>
</dbReference>
<dbReference type="InterPro" id="IPR008918">
    <property type="entry name" value="HhH2"/>
</dbReference>
<dbReference type="InterPro" id="IPR018320">
    <property type="entry name" value="DNA_polymerase_1"/>
</dbReference>
<evidence type="ECO:0000256" key="2">
    <source>
        <dbReference type="ARBA" id="ARBA00011541"/>
    </source>
</evidence>
<dbReference type="InterPro" id="IPR012337">
    <property type="entry name" value="RNaseH-like_sf"/>
</dbReference>
<keyword evidence="22" id="KW-1185">Reference proteome</keyword>
<evidence type="ECO:0000313" key="22">
    <source>
        <dbReference type="Proteomes" id="UP000188937"/>
    </source>
</evidence>
<feature type="domain" description="5'-3' exonuclease" evidence="19">
    <location>
        <begin position="10"/>
        <end position="266"/>
    </location>
</feature>
<keyword evidence="11 17" id="KW-0269">Exonuclease</keyword>
<evidence type="ECO:0000256" key="7">
    <source>
        <dbReference type="ARBA" id="ARBA00022705"/>
    </source>
</evidence>
<dbReference type="Gene3D" id="3.30.70.370">
    <property type="match status" value="1"/>
</dbReference>
<dbReference type="CDD" id="cd09898">
    <property type="entry name" value="H3TH_53EXO"/>
    <property type="match status" value="1"/>
</dbReference>
<dbReference type="InterPro" id="IPR020046">
    <property type="entry name" value="5-3_exonucl_a-hlix_arch_N"/>
</dbReference>
<dbReference type="PROSITE" id="PS00447">
    <property type="entry name" value="DNA_POLYMERASE_A"/>
    <property type="match status" value="1"/>
</dbReference>
<dbReference type="STRING" id="435.A0U92_06000"/>
<dbReference type="FunFam" id="1.10.150.20:FF:000003">
    <property type="entry name" value="DNA polymerase I"/>
    <property type="match status" value="1"/>
</dbReference>
<dbReference type="FunFam" id="3.40.50.1010:FF:000001">
    <property type="entry name" value="DNA polymerase I"/>
    <property type="match status" value="1"/>
</dbReference>
<comment type="function">
    <text evidence="17">In addition to polymerase activity, this DNA polymerase exhibits 3'-5' and 5'-3' exonuclease activity.</text>
</comment>
<keyword evidence="14 17" id="KW-0234">DNA repair</keyword>
<dbReference type="SMART" id="SM00279">
    <property type="entry name" value="HhH2"/>
    <property type="match status" value="1"/>
</dbReference>
<dbReference type="InterPro" id="IPR036397">
    <property type="entry name" value="RNaseH_sf"/>
</dbReference>
<keyword evidence="7 17" id="KW-0235">DNA replication</keyword>
<dbReference type="NCBIfam" id="TIGR00593">
    <property type="entry name" value="pola"/>
    <property type="match status" value="1"/>
</dbReference>
<dbReference type="PANTHER" id="PTHR10133:SF27">
    <property type="entry name" value="DNA POLYMERASE NU"/>
    <property type="match status" value="1"/>
</dbReference>
<dbReference type="GO" id="GO:0008408">
    <property type="term" value="F:3'-5' exonuclease activity"/>
    <property type="evidence" value="ECO:0007669"/>
    <property type="project" value="UniProtKB-UniRule"/>
</dbReference>
<evidence type="ECO:0000256" key="9">
    <source>
        <dbReference type="ARBA" id="ARBA00022763"/>
    </source>
</evidence>
<dbReference type="CDD" id="cd06139">
    <property type="entry name" value="DNA_polA_I_Ecoli_like_exo"/>
    <property type="match status" value="1"/>
</dbReference>
<dbReference type="InterPro" id="IPR002298">
    <property type="entry name" value="DNA_polymerase_A"/>
</dbReference>
<dbReference type="NCBIfam" id="NF004397">
    <property type="entry name" value="PRK05755.1"/>
    <property type="match status" value="1"/>
</dbReference>
<dbReference type="InterPro" id="IPR029060">
    <property type="entry name" value="PIN-like_dom_sf"/>
</dbReference>
<reference evidence="21 22" key="1">
    <citation type="submission" date="2016-03" db="EMBL/GenBank/DDBJ databases">
        <title>Acetic acid bacteria sequencing.</title>
        <authorList>
            <person name="Brandt J."/>
            <person name="Jakob F."/>
            <person name="Vogel R.F."/>
        </authorList>
    </citation>
    <scope>NUCLEOTIDE SEQUENCE [LARGE SCALE GENOMIC DNA]</scope>
    <source>
        <strain evidence="21 22">TMW2.1153</strain>
    </source>
</reference>
<dbReference type="GO" id="GO:0006302">
    <property type="term" value="P:double-strand break repair"/>
    <property type="evidence" value="ECO:0007669"/>
    <property type="project" value="TreeGrafter"/>
</dbReference>
<accession>A0A1U9KF14</accession>
<dbReference type="GO" id="GO:0006261">
    <property type="term" value="P:DNA-templated DNA replication"/>
    <property type="evidence" value="ECO:0007669"/>
    <property type="project" value="UniProtKB-UniRule"/>
</dbReference>
<keyword evidence="8" id="KW-0540">Nuclease</keyword>
<dbReference type="SUPFAM" id="SSF47807">
    <property type="entry name" value="5' to 3' exonuclease, C-terminal subdomain"/>
    <property type="match status" value="1"/>
</dbReference>
<dbReference type="Pfam" id="PF01612">
    <property type="entry name" value="DNA_pol_A_exo1"/>
    <property type="match status" value="1"/>
</dbReference>
<dbReference type="Gene3D" id="3.40.50.1010">
    <property type="entry name" value="5'-nuclease"/>
    <property type="match status" value="1"/>
</dbReference>
<evidence type="ECO:0000256" key="11">
    <source>
        <dbReference type="ARBA" id="ARBA00022839"/>
    </source>
</evidence>
<feature type="domain" description="DNA-directed DNA polymerase family A palm" evidence="20">
    <location>
        <begin position="688"/>
        <end position="894"/>
    </location>
</feature>
<dbReference type="EC" id="2.7.7.7" evidence="3 16"/>
<dbReference type="SUPFAM" id="SSF56672">
    <property type="entry name" value="DNA/RNA polymerases"/>
    <property type="match status" value="1"/>
</dbReference>
<dbReference type="SUPFAM" id="SSF88723">
    <property type="entry name" value="PIN domain-like"/>
    <property type="match status" value="1"/>
</dbReference>
<evidence type="ECO:0000256" key="5">
    <source>
        <dbReference type="ARBA" id="ARBA00022679"/>
    </source>
</evidence>
<dbReference type="KEGG" id="aace:A0U92_06000"/>
<dbReference type="EMBL" id="CP014692">
    <property type="protein sequence ID" value="AQS84400.1"/>
    <property type="molecule type" value="Genomic_DNA"/>
</dbReference>
<feature type="domain" description="3'-5' exonuclease" evidence="18">
    <location>
        <begin position="329"/>
        <end position="519"/>
    </location>
</feature>
<keyword evidence="13 17" id="KW-0238">DNA-binding</keyword>
<protein>
    <recommendedName>
        <fullName evidence="4 16">DNA polymerase I</fullName>
        <ecNumber evidence="3 16">2.7.7.7</ecNumber>
    </recommendedName>
</protein>
<dbReference type="CDD" id="cd08637">
    <property type="entry name" value="DNA_pol_A_pol_I_C"/>
    <property type="match status" value="1"/>
</dbReference>
<dbReference type="InterPro" id="IPR002421">
    <property type="entry name" value="5-3_exonuclease"/>
</dbReference>
<evidence type="ECO:0000256" key="3">
    <source>
        <dbReference type="ARBA" id="ARBA00012417"/>
    </source>
</evidence>
<dbReference type="InterPro" id="IPR020045">
    <property type="entry name" value="DNA_polI_H3TH"/>
</dbReference>
<evidence type="ECO:0000256" key="17">
    <source>
        <dbReference type="RuleBase" id="RU004460"/>
    </source>
</evidence>
<evidence type="ECO:0000259" key="19">
    <source>
        <dbReference type="SMART" id="SM00475"/>
    </source>
</evidence>
<comment type="subunit">
    <text evidence="2">Single-chain monomer with multiple functions.</text>
</comment>
<dbReference type="eggNOG" id="COG0749">
    <property type="taxonomic scope" value="Bacteria"/>
</dbReference>
<dbReference type="InterPro" id="IPR043502">
    <property type="entry name" value="DNA/RNA_pol_sf"/>
</dbReference>
<evidence type="ECO:0000256" key="14">
    <source>
        <dbReference type="ARBA" id="ARBA00023204"/>
    </source>
</evidence>
<dbReference type="InterPro" id="IPR019760">
    <property type="entry name" value="DNA-dir_DNA_pol_A_CS"/>
</dbReference>
<dbReference type="SUPFAM" id="SSF53098">
    <property type="entry name" value="Ribonuclease H-like"/>
    <property type="match status" value="1"/>
</dbReference>
<evidence type="ECO:0000256" key="15">
    <source>
        <dbReference type="ARBA" id="ARBA00049244"/>
    </source>
</evidence>
<dbReference type="SMART" id="SM00475">
    <property type="entry name" value="53EXOc"/>
    <property type="match status" value="1"/>
</dbReference>
<dbReference type="eggNOG" id="COG0258">
    <property type="taxonomic scope" value="Bacteria"/>
</dbReference>
<proteinExistence type="inferred from homology"/>
<dbReference type="PRINTS" id="PR00868">
    <property type="entry name" value="DNAPOLI"/>
</dbReference>
<gene>
    <name evidence="17" type="primary">polA</name>
    <name evidence="21" type="ORF">A0U92_06000</name>
</gene>
<dbReference type="GO" id="GO:0003887">
    <property type="term" value="F:DNA-directed DNA polymerase activity"/>
    <property type="evidence" value="ECO:0007669"/>
    <property type="project" value="UniProtKB-UniRule"/>
</dbReference>
<dbReference type="InterPro" id="IPR036279">
    <property type="entry name" value="5-3_exonuclease_C_sf"/>
</dbReference>
<keyword evidence="10 17" id="KW-0378">Hydrolase</keyword>
<evidence type="ECO:0000256" key="10">
    <source>
        <dbReference type="ARBA" id="ARBA00022801"/>
    </source>
</evidence>
<evidence type="ECO:0000256" key="16">
    <source>
        <dbReference type="NCBIfam" id="TIGR00593"/>
    </source>
</evidence>
<evidence type="ECO:0000259" key="20">
    <source>
        <dbReference type="SMART" id="SM00482"/>
    </source>
</evidence>
<evidence type="ECO:0000256" key="1">
    <source>
        <dbReference type="ARBA" id="ARBA00007705"/>
    </source>
</evidence>
<evidence type="ECO:0000313" key="21">
    <source>
        <dbReference type="EMBL" id="AQS84400.1"/>
    </source>
</evidence>
<dbReference type="Pfam" id="PF01367">
    <property type="entry name" value="5_3_exonuc"/>
    <property type="match status" value="1"/>
</dbReference>
<dbReference type="OrthoDB" id="9806424at2"/>
<evidence type="ECO:0000256" key="6">
    <source>
        <dbReference type="ARBA" id="ARBA00022695"/>
    </source>
</evidence>
<dbReference type="InterPro" id="IPR002562">
    <property type="entry name" value="3'-5'_exonuclease_dom"/>
</dbReference>
<dbReference type="GO" id="GO:0008409">
    <property type="term" value="F:5'-3' exonuclease activity"/>
    <property type="evidence" value="ECO:0007669"/>
    <property type="project" value="UniProtKB-UniRule"/>
</dbReference>
<keyword evidence="9 17" id="KW-0227">DNA damage</keyword>
<dbReference type="FunFam" id="1.10.150.20:FF:000002">
    <property type="entry name" value="DNA polymerase I"/>
    <property type="match status" value="1"/>
</dbReference>
<evidence type="ECO:0000256" key="4">
    <source>
        <dbReference type="ARBA" id="ARBA00020311"/>
    </source>
</evidence>
<sequence>MTQTGNKAGMPHLILVDGSGFIFRAFHALPPMSNPEGVPVNAVYGFCNMLTRLMREHVGTHLAVVFDAGRVTFRNEIYAQYKAHRPDVPEDLIPQFGLIREATAAFGVPGIELEGFEADDLIASYARFIEQTGGHCTIVSSDKDLMQLISPQVEMMDPIKQKPIRAEEVEAKFGVGPDKVIDVQALMGDPTDNVPGIPGIGPKTASALVSEFGDLEAVLAAAPDMKKSKRRDSLIEHAEAARVSLRLVTLKNDVPLPVPVTDMAVQEPNEEALGDWLDRMGFRSIRHRFGLGDGKPLAQAASAAAMRFTNGGSHSVATPPPEQVPYSGYETVTDLVTLERWVTEACVAGVCAVDTETDGLDPLKARMVGLSLATAPGRACYVPLLHEGTLEAPVGHQISVSEAVVALEPLFTDSSVLKVFQNAKFDILVFRGAGAAPIAPIDDTMLISYAQSAGLHGQGMDELSKLHLGHVPITYDQVTGTGRNRIPFQQVPLDKATAYAAEDADVTLRLWLKLHPQLRTNKALALYEGYERPLIAVLSDMEQTGIKVDAHELRRLSENFEGRMATIEKEIHSVVGRPFNVGSPKQLGEILFDEMGLPGGKRGKTGAWSTDSSVLQELADQGQELPEKILAWRQLSKLKSTYTDALLKQMDPATNRVHTTFQMAITTTGRLSSNDPNLQNIPVRTEEGAQIRKSFIAPEGKVLLSADYSQIELRLLASVADVPTLREAFALGQDIHARTASEVFGVPLEGMDPLTRRRAKAINFGIIYGISAFGLSKQLGISMGEARAYIDAYFARYPGIRDYMDERKTEAKAHGYVVTPLGRRCYVPGITAKNGAQRSYAERQAINAPLQGGAADIIKRAMVRLPHALEQAALPATMLLQVHDELLFEVEKDAAEETAALVKKMMEGAADLPVPLVVETGIGANWAEAH</sequence>
<comment type="similarity">
    <text evidence="1 17">Belongs to the DNA polymerase type-A family.</text>
</comment>
<name>A0A1U9KF14_ACEAC</name>
<dbReference type="PANTHER" id="PTHR10133">
    <property type="entry name" value="DNA POLYMERASE I"/>
    <property type="match status" value="1"/>
</dbReference>